<keyword evidence="8" id="KW-1185">Reference proteome</keyword>
<evidence type="ECO:0000313" key="8">
    <source>
        <dbReference type="Proteomes" id="UP000030746"/>
    </source>
</evidence>
<dbReference type="PROSITE" id="PS51165">
    <property type="entry name" value="THUMP"/>
    <property type="match status" value="1"/>
</dbReference>
<dbReference type="Gene3D" id="3.30.2130.30">
    <property type="match status" value="1"/>
</dbReference>
<dbReference type="InterPro" id="IPR029063">
    <property type="entry name" value="SAM-dependent_MTases_sf"/>
</dbReference>
<organism evidence="7 8">
    <name type="scientific">Lottia gigantea</name>
    <name type="common">Giant owl limpet</name>
    <dbReference type="NCBI Taxonomy" id="225164"/>
    <lineage>
        <taxon>Eukaryota</taxon>
        <taxon>Metazoa</taxon>
        <taxon>Spiralia</taxon>
        <taxon>Lophotrochozoa</taxon>
        <taxon>Mollusca</taxon>
        <taxon>Gastropoda</taxon>
        <taxon>Patellogastropoda</taxon>
        <taxon>Lottioidea</taxon>
        <taxon>Lottiidae</taxon>
        <taxon>Lottia</taxon>
    </lineage>
</organism>
<dbReference type="GO" id="GO:0005737">
    <property type="term" value="C:cytoplasm"/>
    <property type="evidence" value="ECO:0007669"/>
    <property type="project" value="UniProtKB-SubCell"/>
</dbReference>
<dbReference type="FunFam" id="3.40.50.150:FF:000073">
    <property type="entry name" value="THUMP domain containing 3"/>
    <property type="match status" value="1"/>
</dbReference>
<evidence type="ECO:0000256" key="5">
    <source>
        <dbReference type="SAM" id="MobiDB-lite"/>
    </source>
</evidence>
<keyword evidence="2" id="KW-0489">Methyltransferase</keyword>
<dbReference type="PANTHER" id="PTHR14911:SF13">
    <property type="entry name" value="TRNA (GUANINE(6)-N2)-METHYLTRANSFERASE THUMP3"/>
    <property type="match status" value="1"/>
</dbReference>
<dbReference type="Gene3D" id="3.40.50.150">
    <property type="entry name" value="Vaccinia Virus protein VP39"/>
    <property type="match status" value="1"/>
</dbReference>
<dbReference type="EMBL" id="KB202283">
    <property type="protein sequence ID" value="ESO91208.1"/>
    <property type="molecule type" value="Genomic_DNA"/>
</dbReference>
<sequence length="430" mass="48975">MAAPSQNVEEDVIFCDIEATVATGFEQTAREEVIEKLGFDVRSSRGKITIRTPISQVPRILKLGTIDNCRVVIKHIRGFEFPKDQAESLQRVRELVKDIDWQHGIEVWNKIDEIPESERVVVTENMSKPLKAESDLSSPEKTHEPESKSEDSAKISEKLQAKYEHDSTKPKFRVTCHRVGECHKFDSTNMGANFGGAIYTYFGWNVDLTKFDIEVILNIDWDDVTVCIGLTKESLHKRLLTNFGMTTLRPTIAYNMLRLCEIKCGDVVCDPMCGSGSIPISASVSWPRAIHMCGEIYGKAIEKTQDNLVTLNEKKKSNNRRLVDLDIYQWDATRLPLRDGCVDVFITDLPFGRKFGNKMNNQKLYPLVLEELARVTRKKTGRACFITEDKRCMTKVILLIQESILWQRRKVLAINMGGIDTAVYVLHRTD</sequence>
<dbReference type="CDD" id="cd11715">
    <property type="entry name" value="THUMP_AdoMetMT"/>
    <property type="match status" value="1"/>
</dbReference>
<dbReference type="STRING" id="225164.V3ZIU0"/>
<dbReference type="RefSeq" id="XP_009057912.1">
    <property type="nucleotide sequence ID" value="XM_009059664.1"/>
</dbReference>
<keyword evidence="3" id="KW-0819">tRNA processing</keyword>
<dbReference type="SMART" id="SM00981">
    <property type="entry name" value="THUMP"/>
    <property type="match status" value="1"/>
</dbReference>
<dbReference type="Proteomes" id="UP000030746">
    <property type="component" value="Unassembled WGS sequence"/>
</dbReference>
<evidence type="ECO:0000313" key="7">
    <source>
        <dbReference type="EMBL" id="ESO91208.1"/>
    </source>
</evidence>
<dbReference type="HOGENOM" id="CLU_045692_0_0_1"/>
<accession>V3ZIU0</accession>
<dbReference type="CTD" id="20229989"/>
<reference evidence="7 8" key="1">
    <citation type="journal article" date="2013" name="Nature">
        <title>Insights into bilaterian evolution from three spiralian genomes.</title>
        <authorList>
            <person name="Simakov O."/>
            <person name="Marletaz F."/>
            <person name="Cho S.J."/>
            <person name="Edsinger-Gonzales E."/>
            <person name="Havlak P."/>
            <person name="Hellsten U."/>
            <person name="Kuo D.H."/>
            <person name="Larsson T."/>
            <person name="Lv J."/>
            <person name="Arendt D."/>
            <person name="Savage R."/>
            <person name="Osoegawa K."/>
            <person name="de Jong P."/>
            <person name="Grimwood J."/>
            <person name="Chapman J.A."/>
            <person name="Shapiro H."/>
            <person name="Aerts A."/>
            <person name="Otillar R.P."/>
            <person name="Terry A.Y."/>
            <person name="Boore J.L."/>
            <person name="Grigoriev I.V."/>
            <person name="Lindberg D.R."/>
            <person name="Seaver E.C."/>
            <person name="Weisblat D.A."/>
            <person name="Putnam N.H."/>
            <person name="Rokhsar D.S."/>
        </authorList>
    </citation>
    <scope>NUCLEOTIDE SEQUENCE [LARGE SCALE GENOMIC DNA]</scope>
</reference>
<evidence type="ECO:0000259" key="6">
    <source>
        <dbReference type="PROSITE" id="PS51165"/>
    </source>
</evidence>
<dbReference type="OMA" id="PIDAIQW"/>
<evidence type="ECO:0000256" key="1">
    <source>
        <dbReference type="ARBA" id="ARBA00004496"/>
    </source>
</evidence>
<dbReference type="OrthoDB" id="47730at2759"/>
<evidence type="ECO:0000256" key="3">
    <source>
        <dbReference type="ARBA" id="ARBA00022694"/>
    </source>
</evidence>
<feature type="non-terminal residue" evidence="7">
    <location>
        <position position="430"/>
    </location>
</feature>
<gene>
    <name evidence="7" type="ORF">LOTGIDRAFT_105490</name>
</gene>
<dbReference type="KEGG" id="lgi:LOTGIDRAFT_105490"/>
<dbReference type="InterPro" id="IPR004114">
    <property type="entry name" value="THUMP_dom"/>
</dbReference>
<dbReference type="GeneID" id="20229989"/>
<keyword evidence="4" id="KW-0694">RNA-binding</keyword>
<dbReference type="InterPro" id="IPR000241">
    <property type="entry name" value="RlmKL-like_Mtase"/>
</dbReference>
<protein>
    <recommendedName>
        <fullName evidence="6">THUMP domain-containing protein</fullName>
    </recommendedName>
</protein>
<evidence type="ECO:0000256" key="4">
    <source>
        <dbReference type="PROSITE-ProRule" id="PRU00529"/>
    </source>
</evidence>
<feature type="region of interest" description="Disordered" evidence="5">
    <location>
        <begin position="130"/>
        <end position="161"/>
    </location>
</feature>
<feature type="domain" description="THUMP" evidence="6">
    <location>
        <begin position="93"/>
        <end position="230"/>
    </location>
</feature>
<dbReference type="GO" id="GO:0016423">
    <property type="term" value="F:tRNA (guanine) methyltransferase activity"/>
    <property type="evidence" value="ECO:0007669"/>
    <property type="project" value="TreeGrafter"/>
</dbReference>
<dbReference type="SUPFAM" id="SSF53335">
    <property type="entry name" value="S-adenosyl-L-methionine-dependent methyltransferases"/>
    <property type="match status" value="1"/>
</dbReference>
<dbReference type="SUPFAM" id="SSF143437">
    <property type="entry name" value="THUMP domain-like"/>
    <property type="match status" value="1"/>
</dbReference>
<proteinExistence type="predicted"/>
<comment type="subcellular location">
    <subcellularLocation>
        <location evidence="1">Cytoplasm</location>
    </subcellularLocation>
</comment>
<dbReference type="Pfam" id="PF01170">
    <property type="entry name" value="UPF0020"/>
    <property type="match status" value="1"/>
</dbReference>
<dbReference type="GO" id="GO:0003723">
    <property type="term" value="F:RNA binding"/>
    <property type="evidence" value="ECO:0007669"/>
    <property type="project" value="UniProtKB-UniRule"/>
</dbReference>
<dbReference type="PANTHER" id="PTHR14911">
    <property type="entry name" value="THUMP DOMAIN-CONTAINING"/>
    <property type="match status" value="1"/>
</dbReference>
<dbReference type="GO" id="GO:0043527">
    <property type="term" value="C:tRNA methyltransferase complex"/>
    <property type="evidence" value="ECO:0007669"/>
    <property type="project" value="UniProtKB-ARBA"/>
</dbReference>
<keyword evidence="2" id="KW-0808">Transferase</keyword>
<dbReference type="Pfam" id="PF02926">
    <property type="entry name" value="THUMP"/>
    <property type="match status" value="1"/>
</dbReference>
<evidence type="ECO:0000256" key="2">
    <source>
        <dbReference type="ARBA" id="ARBA00022603"/>
    </source>
</evidence>
<dbReference type="AlphaFoldDB" id="V3ZIU0"/>
<name>V3ZIU0_LOTGI</name>
<dbReference type="GO" id="GO:0030488">
    <property type="term" value="P:tRNA methylation"/>
    <property type="evidence" value="ECO:0007669"/>
    <property type="project" value="TreeGrafter"/>
</dbReference>